<dbReference type="CDD" id="cd00082">
    <property type="entry name" value="HisKA"/>
    <property type="match status" value="1"/>
</dbReference>
<dbReference type="SMART" id="SM00388">
    <property type="entry name" value="HisKA"/>
    <property type="match status" value="1"/>
</dbReference>
<keyword evidence="9" id="KW-0902">Two-component regulatory system</keyword>
<dbReference type="EC" id="2.7.13.3" evidence="3"/>
<dbReference type="PANTHER" id="PTHR45453:SF1">
    <property type="entry name" value="PHOSPHATE REGULON SENSOR PROTEIN PHOR"/>
    <property type="match status" value="1"/>
</dbReference>
<dbReference type="CDD" id="cd00075">
    <property type="entry name" value="HATPase"/>
    <property type="match status" value="1"/>
</dbReference>
<feature type="transmembrane region" description="Helical" evidence="11">
    <location>
        <begin position="30"/>
        <end position="50"/>
    </location>
</feature>
<keyword evidence="7 13" id="KW-0418">Kinase</keyword>
<dbReference type="GO" id="GO:0016036">
    <property type="term" value="P:cellular response to phosphate starvation"/>
    <property type="evidence" value="ECO:0007669"/>
    <property type="project" value="TreeGrafter"/>
</dbReference>
<protein>
    <recommendedName>
        <fullName evidence="3">histidine kinase</fullName>
        <ecNumber evidence="3">2.7.13.3</ecNumber>
    </recommendedName>
</protein>
<comment type="subcellular location">
    <subcellularLocation>
        <location evidence="2">Cell membrane</location>
        <topology evidence="2">Multi-pass membrane protein</topology>
    </subcellularLocation>
</comment>
<name>A0A2U1JVA5_9BACI</name>
<dbReference type="Proteomes" id="UP000245998">
    <property type="component" value="Unassembled WGS sequence"/>
</dbReference>
<dbReference type="GO" id="GO:0005524">
    <property type="term" value="F:ATP binding"/>
    <property type="evidence" value="ECO:0007669"/>
    <property type="project" value="UniProtKB-KW"/>
</dbReference>
<dbReference type="SUPFAM" id="SSF47384">
    <property type="entry name" value="Homodimeric domain of signal transducing histidine kinase"/>
    <property type="match status" value="1"/>
</dbReference>
<dbReference type="PROSITE" id="PS50109">
    <property type="entry name" value="HIS_KIN"/>
    <property type="match status" value="1"/>
</dbReference>
<keyword evidence="11" id="KW-1133">Transmembrane helix</keyword>
<evidence type="ECO:0000256" key="4">
    <source>
        <dbReference type="ARBA" id="ARBA00022553"/>
    </source>
</evidence>
<sequence>MVSLSLCWSAAFFITDFLYNLLNIRPNTFLVQLINSLFGFFIFGCVVFVLTRIFSREHQKFAEFFQSIINAMKQISRGNYNVRLGKIPGHDHPGDPFAEIVDNLNYMSKELGQMEKMRQEFVSNVSHEIQSPLTSISGFARALRNEKLRYSERLHYLSIIEAESQRLSNLSDNLLKLTYLESSEQPFELKEYRLDKQLQHVVLSCEPQWMEKQIDMELSLEEATITADKELLDQVWMNLLSNAIKFTPNGGIIHIEISIRNKNLIVAISDNGVGIAEEDQLHLFERFYKADKARNRNTGGSGLGLSIVKKIIDMHHGTVTVESKQDEGTTFTITFFKK</sequence>
<dbReference type="OrthoDB" id="9813151at2"/>
<dbReference type="Gene3D" id="1.10.287.130">
    <property type="match status" value="1"/>
</dbReference>
<dbReference type="AlphaFoldDB" id="A0A2U1JVA5"/>
<dbReference type="EMBL" id="QCZG01000033">
    <property type="protein sequence ID" value="PWA08905.1"/>
    <property type="molecule type" value="Genomic_DNA"/>
</dbReference>
<dbReference type="InterPro" id="IPR036890">
    <property type="entry name" value="HATPase_C_sf"/>
</dbReference>
<evidence type="ECO:0000256" key="10">
    <source>
        <dbReference type="ARBA" id="ARBA00023136"/>
    </source>
</evidence>
<dbReference type="SMART" id="SM00387">
    <property type="entry name" value="HATPase_c"/>
    <property type="match status" value="1"/>
</dbReference>
<evidence type="ECO:0000256" key="9">
    <source>
        <dbReference type="ARBA" id="ARBA00023012"/>
    </source>
</evidence>
<evidence type="ECO:0000256" key="1">
    <source>
        <dbReference type="ARBA" id="ARBA00000085"/>
    </source>
</evidence>
<evidence type="ECO:0000313" key="14">
    <source>
        <dbReference type="Proteomes" id="UP000245998"/>
    </source>
</evidence>
<evidence type="ECO:0000259" key="12">
    <source>
        <dbReference type="PROSITE" id="PS50109"/>
    </source>
</evidence>
<keyword evidence="10 11" id="KW-0472">Membrane</keyword>
<comment type="caution">
    <text evidence="13">The sequence shown here is derived from an EMBL/GenBank/DDBJ whole genome shotgun (WGS) entry which is preliminary data.</text>
</comment>
<dbReference type="InterPro" id="IPR003594">
    <property type="entry name" value="HATPase_dom"/>
</dbReference>
<dbReference type="InterPro" id="IPR050351">
    <property type="entry name" value="BphY/WalK/GraS-like"/>
</dbReference>
<dbReference type="GO" id="GO:0005886">
    <property type="term" value="C:plasma membrane"/>
    <property type="evidence" value="ECO:0007669"/>
    <property type="project" value="UniProtKB-SubCell"/>
</dbReference>
<evidence type="ECO:0000256" key="8">
    <source>
        <dbReference type="ARBA" id="ARBA00022840"/>
    </source>
</evidence>
<evidence type="ECO:0000313" key="13">
    <source>
        <dbReference type="EMBL" id="PWA08905.1"/>
    </source>
</evidence>
<dbReference type="InterPro" id="IPR005467">
    <property type="entry name" value="His_kinase_dom"/>
</dbReference>
<dbReference type="PRINTS" id="PR00344">
    <property type="entry name" value="BCTRLSENSOR"/>
</dbReference>
<feature type="domain" description="Histidine kinase" evidence="12">
    <location>
        <begin position="124"/>
        <end position="338"/>
    </location>
</feature>
<keyword evidence="8" id="KW-0067">ATP-binding</keyword>
<keyword evidence="11" id="KW-0812">Transmembrane</keyword>
<evidence type="ECO:0000256" key="5">
    <source>
        <dbReference type="ARBA" id="ARBA00022679"/>
    </source>
</evidence>
<dbReference type="InterPro" id="IPR004358">
    <property type="entry name" value="Sig_transdc_His_kin-like_C"/>
</dbReference>
<keyword evidence="5" id="KW-0808">Transferase</keyword>
<dbReference type="Gene3D" id="3.30.565.10">
    <property type="entry name" value="Histidine kinase-like ATPase, C-terminal domain"/>
    <property type="match status" value="1"/>
</dbReference>
<organism evidence="13 14">
    <name type="scientific">Pueribacillus theae</name>
    <dbReference type="NCBI Taxonomy" id="2171751"/>
    <lineage>
        <taxon>Bacteria</taxon>
        <taxon>Bacillati</taxon>
        <taxon>Bacillota</taxon>
        <taxon>Bacilli</taxon>
        <taxon>Bacillales</taxon>
        <taxon>Bacillaceae</taxon>
        <taxon>Pueribacillus</taxon>
    </lineage>
</organism>
<evidence type="ECO:0000256" key="7">
    <source>
        <dbReference type="ARBA" id="ARBA00022777"/>
    </source>
</evidence>
<dbReference type="Pfam" id="PF00512">
    <property type="entry name" value="HisKA"/>
    <property type="match status" value="1"/>
</dbReference>
<reference evidence="13 14" key="1">
    <citation type="submission" date="2018-04" db="EMBL/GenBank/DDBJ databases">
        <title>Camelliibacillus theae gen. nov., sp. nov., isolated from Pu'er tea.</title>
        <authorList>
            <person name="Niu L."/>
        </authorList>
    </citation>
    <scope>NUCLEOTIDE SEQUENCE [LARGE SCALE GENOMIC DNA]</scope>
    <source>
        <strain evidence="13 14">T8</strain>
    </source>
</reference>
<dbReference type="FunFam" id="3.30.565.10:FF:000006">
    <property type="entry name" value="Sensor histidine kinase WalK"/>
    <property type="match status" value="1"/>
</dbReference>
<keyword evidence="6" id="KW-0547">Nucleotide-binding</keyword>
<evidence type="ECO:0000256" key="6">
    <source>
        <dbReference type="ARBA" id="ARBA00022741"/>
    </source>
</evidence>
<dbReference type="CDD" id="cd06225">
    <property type="entry name" value="HAMP"/>
    <property type="match status" value="1"/>
</dbReference>
<dbReference type="GO" id="GO:0004721">
    <property type="term" value="F:phosphoprotein phosphatase activity"/>
    <property type="evidence" value="ECO:0007669"/>
    <property type="project" value="TreeGrafter"/>
</dbReference>
<dbReference type="PANTHER" id="PTHR45453">
    <property type="entry name" value="PHOSPHATE REGULON SENSOR PROTEIN PHOR"/>
    <property type="match status" value="1"/>
</dbReference>
<dbReference type="Pfam" id="PF02518">
    <property type="entry name" value="HATPase_c"/>
    <property type="match status" value="1"/>
</dbReference>
<evidence type="ECO:0000256" key="11">
    <source>
        <dbReference type="SAM" id="Phobius"/>
    </source>
</evidence>
<comment type="catalytic activity">
    <reaction evidence="1">
        <text>ATP + protein L-histidine = ADP + protein N-phospho-L-histidine.</text>
        <dbReference type="EC" id="2.7.13.3"/>
    </reaction>
</comment>
<dbReference type="InterPro" id="IPR003661">
    <property type="entry name" value="HisK_dim/P_dom"/>
</dbReference>
<proteinExistence type="predicted"/>
<evidence type="ECO:0000256" key="3">
    <source>
        <dbReference type="ARBA" id="ARBA00012438"/>
    </source>
</evidence>
<dbReference type="FunFam" id="1.10.287.130:FF:000001">
    <property type="entry name" value="Two-component sensor histidine kinase"/>
    <property type="match status" value="1"/>
</dbReference>
<dbReference type="InterPro" id="IPR036097">
    <property type="entry name" value="HisK_dim/P_sf"/>
</dbReference>
<keyword evidence="14" id="KW-1185">Reference proteome</keyword>
<accession>A0A2U1JVA5</accession>
<dbReference type="GO" id="GO:0000155">
    <property type="term" value="F:phosphorelay sensor kinase activity"/>
    <property type="evidence" value="ECO:0007669"/>
    <property type="project" value="InterPro"/>
</dbReference>
<keyword evidence="4" id="KW-0597">Phosphoprotein</keyword>
<evidence type="ECO:0000256" key="2">
    <source>
        <dbReference type="ARBA" id="ARBA00004651"/>
    </source>
</evidence>
<gene>
    <name evidence="13" type="ORF">DCC39_14050</name>
</gene>
<dbReference type="SUPFAM" id="SSF55874">
    <property type="entry name" value="ATPase domain of HSP90 chaperone/DNA topoisomerase II/histidine kinase"/>
    <property type="match status" value="1"/>
</dbReference>